<dbReference type="SUPFAM" id="SSF50475">
    <property type="entry name" value="FMN-binding split barrel"/>
    <property type="match status" value="1"/>
</dbReference>
<dbReference type="Gene3D" id="2.30.110.10">
    <property type="entry name" value="Electron Transport, Fmn-binding Protein, Chain A"/>
    <property type="match status" value="1"/>
</dbReference>
<gene>
    <name evidence="5" type="ORF">A3F84_11545</name>
</gene>
<comment type="caution">
    <text evidence="5">The sequence shown here is derived from an EMBL/GenBank/DDBJ whole genome shotgun (WGS) entry which is preliminary data.</text>
</comment>
<reference evidence="5 6" key="1">
    <citation type="journal article" date="2016" name="Nat. Commun.">
        <title>Thousands of microbial genomes shed light on interconnected biogeochemical processes in an aquifer system.</title>
        <authorList>
            <person name="Anantharaman K."/>
            <person name="Brown C.T."/>
            <person name="Hug L.A."/>
            <person name="Sharon I."/>
            <person name="Castelle C.J."/>
            <person name="Probst A.J."/>
            <person name="Thomas B.C."/>
            <person name="Singh A."/>
            <person name="Wilkins M.J."/>
            <person name="Karaoz U."/>
            <person name="Brodie E.L."/>
            <person name="Williams K.H."/>
            <person name="Hubbard S.S."/>
            <person name="Banfield J.F."/>
        </authorList>
    </citation>
    <scope>NUCLEOTIDE SEQUENCE [LARGE SCALE GENOMIC DNA]</scope>
    <source>
        <strain evidence="6">RIFCSPLOWO2_12_FULL_64_10</strain>
    </source>
</reference>
<dbReference type="AlphaFoldDB" id="A0A1F6C6F2"/>
<keyword evidence="2" id="KW-0285">Flavoprotein</keyword>
<proteinExistence type="inferred from homology"/>
<dbReference type="SMART" id="SM00903">
    <property type="entry name" value="Flavin_Reduct"/>
    <property type="match status" value="1"/>
</dbReference>
<dbReference type="InterPro" id="IPR002563">
    <property type="entry name" value="Flavin_Rdtase-like_dom"/>
</dbReference>
<dbReference type="InterPro" id="IPR012349">
    <property type="entry name" value="Split_barrel_FMN-bd"/>
</dbReference>
<comment type="cofactor">
    <cofactor evidence="1">
        <name>FMN</name>
        <dbReference type="ChEBI" id="CHEBI:58210"/>
    </cofactor>
</comment>
<dbReference type="InterPro" id="IPR052174">
    <property type="entry name" value="Flavoredoxin"/>
</dbReference>
<dbReference type="Pfam" id="PF01613">
    <property type="entry name" value="Flavin_Reduct"/>
    <property type="match status" value="1"/>
</dbReference>
<dbReference type="GO" id="GO:0010181">
    <property type="term" value="F:FMN binding"/>
    <property type="evidence" value="ECO:0007669"/>
    <property type="project" value="InterPro"/>
</dbReference>
<feature type="domain" description="Flavin reductase like" evidence="4">
    <location>
        <begin position="19"/>
        <end position="177"/>
    </location>
</feature>
<evidence type="ECO:0000256" key="3">
    <source>
        <dbReference type="ARBA" id="ARBA00038054"/>
    </source>
</evidence>
<dbReference type="PANTHER" id="PTHR43567">
    <property type="entry name" value="FLAVOREDOXIN-RELATED-RELATED"/>
    <property type="match status" value="1"/>
</dbReference>
<dbReference type="GO" id="GO:0016646">
    <property type="term" value="F:oxidoreductase activity, acting on the CH-NH group of donors, NAD or NADP as acceptor"/>
    <property type="evidence" value="ECO:0007669"/>
    <property type="project" value="UniProtKB-ARBA"/>
</dbReference>
<dbReference type="PANTHER" id="PTHR43567:SF1">
    <property type="entry name" value="FLAVOREDOXIN"/>
    <property type="match status" value="1"/>
</dbReference>
<evidence type="ECO:0000313" key="6">
    <source>
        <dbReference type="Proteomes" id="UP000178606"/>
    </source>
</evidence>
<evidence type="ECO:0000259" key="4">
    <source>
        <dbReference type="SMART" id="SM00903"/>
    </source>
</evidence>
<comment type="similarity">
    <text evidence="3">Belongs to the flavoredoxin family.</text>
</comment>
<accession>A0A1F6C6F2</accession>
<evidence type="ECO:0000313" key="5">
    <source>
        <dbReference type="EMBL" id="OGG44673.1"/>
    </source>
</evidence>
<organism evidence="5 6">
    <name type="scientific">Handelsmanbacteria sp. (strain RIFCSPLOWO2_12_FULL_64_10)</name>
    <dbReference type="NCBI Taxonomy" id="1817868"/>
    <lineage>
        <taxon>Bacteria</taxon>
        <taxon>Candidatus Handelsmaniibacteriota</taxon>
    </lineage>
</organism>
<dbReference type="Proteomes" id="UP000178606">
    <property type="component" value="Unassembled WGS sequence"/>
</dbReference>
<name>A0A1F6C6F2_HANXR</name>
<protein>
    <recommendedName>
        <fullName evidence="4">Flavin reductase like domain-containing protein</fullName>
    </recommendedName>
</protein>
<sequence>MEKVEAGWMDYFAETMAVMRNEGLLLASVGKDRRPNVMTIGWGTLGSVWGRPVFLVLVRPSRFTYGLLEQAGDFTVNVPPASLAETVAFCGMASGRQHDKFREKGLTASAGKRVRSPIVKECVIHYECRTIHRNDVVAEALAPDIRSGSYPKGDLHRVYFGEVLAVYADPDARERLSVKG</sequence>
<evidence type="ECO:0000256" key="1">
    <source>
        <dbReference type="ARBA" id="ARBA00001917"/>
    </source>
</evidence>
<dbReference type="EMBL" id="MFKF01000398">
    <property type="protein sequence ID" value="OGG44673.1"/>
    <property type="molecule type" value="Genomic_DNA"/>
</dbReference>
<evidence type="ECO:0000256" key="2">
    <source>
        <dbReference type="ARBA" id="ARBA00022630"/>
    </source>
</evidence>